<sequence length="487" mass="54986">MSFNDVFMLFQSPVISGFAWFFILTSVFYIARIPAHKAIYSFTRVIHNALRLTAQSVCQAEKRMLERNKEVLLTQGREATEHIIEREFERINDTVQKDLSEYPALHRLLSEEITCINEDYQASTDVPPAPPGWVKAIEAVAKIPGSKGDTMVGNVLEDIHQSMLKANTRVTEEYRKTSHKRHQLLSGMMPHWRRVSQTLAQVDKNINSLLLRSVSIDRHMDEYEHIQAGSERALQRLSSSSLTQFFISAFVLLIAVGGAMINFNLIARPMSEMVGGTSQLMGFQTSEIAALVIILVEIAMGLFLMESLRITRLFPLIGALNDKLRIKMIWITFGILLTLACVEAGLAYMRELLMQDAAATRALLREDGVEVIASSYLWITTAAQMGMGFILPFALTFIAIPLESFVHSLRTVMGIVLVGLLRSLSWLLRLTGNIARFSGAMLVSFYDLFIFAPLWIEHQFRFRQKAPDNKEENESPDDVQYGSLSRS</sequence>
<evidence type="ECO:0000313" key="3">
    <source>
        <dbReference type="EMBL" id="VAX14239.1"/>
    </source>
</evidence>
<dbReference type="EMBL" id="UOFZ01000167">
    <property type="protein sequence ID" value="VAX14239.1"/>
    <property type="molecule type" value="Genomic_DNA"/>
</dbReference>
<feature type="transmembrane region" description="Helical" evidence="2">
    <location>
        <begin position="434"/>
        <end position="456"/>
    </location>
</feature>
<evidence type="ECO:0000256" key="1">
    <source>
        <dbReference type="SAM" id="MobiDB-lite"/>
    </source>
</evidence>
<protein>
    <submittedName>
        <fullName evidence="3">Uncharacterized protein</fullName>
    </submittedName>
</protein>
<reference evidence="3" key="1">
    <citation type="submission" date="2018-06" db="EMBL/GenBank/DDBJ databases">
        <authorList>
            <person name="Zhirakovskaya E."/>
        </authorList>
    </citation>
    <scope>NUCLEOTIDE SEQUENCE</scope>
</reference>
<feature type="transmembrane region" description="Helical" evidence="2">
    <location>
        <begin position="412"/>
        <end position="428"/>
    </location>
</feature>
<proteinExistence type="predicted"/>
<keyword evidence="2" id="KW-0472">Membrane</keyword>
<evidence type="ECO:0000256" key="2">
    <source>
        <dbReference type="SAM" id="Phobius"/>
    </source>
</evidence>
<dbReference type="AlphaFoldDB" id="A0A3B1B7L8"/>
<feature type="transmembrane region" description="Helical" evidence="2">
    <location>
        <begin position="245"/>
        <end position="268"/>
    </location>
</feature>
<feature type="transmembrane region" description="Helical" evidence="2">
    <location>
        <begin position="288"/>
        <end position="308"/>
    </location>
</feature>
<feature type="transmembrane region" description="Helical" evidence="2">
    <location>
        <begin position="329"/>
        <end position="349"/>
    </location>
</feature>
<organism evidence="3">
    <name type="scientific">hydrothermal vent metagenome</name>
    <dbReference type="NCBI Taxonomy" id="652676"/>
    <lineage>
        <taxon>unclassified sequences</taxon>
        <taxon>metagenomes</taxon>
        <taxon>ecological metagenomes</taxon>
    </lineage>
</organism>
<accession>A0A3B1B7L8</accession>
<feature type="region of interest" description="Disordered" evidence="1">
    <location>
        <begin position="466"/>
        <end position="487"/>
    </location>
</feature>
<keyword evidence="2" id="KW-1133">Transmembrane helix</keyword>
<gene>
    <name evidence="3" type="ORF">MNBD_GAMMA24-2012</name>
</gene>
<keyword evidence="2" id="KW-0812">Transmembrane</keyword>
<name>A0A3B1B7L8_9ZZZZ</name>
<feature type="transmembrane region" description="Helical" evidence="2">
    <location>
        <begin position="6"/>
        <end position="31"/>
    </location>
</feature>
<feature type="transmembrane region" description="Helical" evidence="2">
    <location>
        <begin position="376"/>
        <end position="400"/>
    </location>
</feature>